<dbReference type="EMBL" id="ASPP01017067">
    <property type="protein sequence ID" value="ETO17226.1"/>
    <property type="molecule type" value="Genomic_DNA"/>
</dbReference>
<dbReference type="Pfam" id="PF13424">
    <property type="entry name" value="TPR_12"/>
    <property type="match status" value="2"/>
</dbReference>
<protein>
    <submittedName>
        <fullName evidence="4">Uncharacterized protein</fullName>
    </submittedName>
</protein>
<gene>
    <name evidence="4" type="ORF">RFI_20102</name>
</gene>
<name>X6MU73_RETFI</name>
<dbReference type="PROSITE" id="PS50293">
    <property type="entry name" value="TPR_REGION"/>
    <property type="match status" value="1"/>
</dbReference>
<dbReference type="AlphaFoldDB" id="X6MU73"/>
<keyword evidence="2 3" id="KW-0802">TPR repeat</keyword>
<reference evidence="4 5" key="1">
    <citation type="journal article" date="2013" name="Curr. Biol.">
        <title>The Genome of the Foraminiferan Reticulomyxa filosa.</title>
        <authorList>
            <person name="Glockner G."/>
            <person name="Hulsmann N."/>
            <person name="Schleicher M."/>
            <person name="Noegel A.A."/>
            <person name="Eichinger L."/>
            <person name="Gallinger C."/>
            <person name="Pawlowski J."/>
            <person name="Sierra R."/>
            <person name="Euteneuer U."/>
            <person name="Pillet L."/>
            <person name="Moustafa A."/>
            <person name="Platzer M."/>
            <person name="Groth M."/>
            <person name="Szafranski K."/>
            <person name="Schliwa M."/>
        </authorList>
    </citation>
    <scope>NUCLEOTIDE SEQUENCE [LARGE SCALE GENOMIC DNA]</scope>
</reference>
<dbReference type="InterPro" id="IPR011990">
    <property type="entry name" value="TPR-like_helical_dom_sf"/>
</dbReference>
<dbReference type="SUPFAM" id="SSF48452">
    <property type="entry name" value="TPR-like"/>
    <property type="match status" value="2"/>
</dbReference>
<dbReference type="SMART" id="SM00028">
    <property type="entry name" value="TPR"/>
    <property type="match status" value="3"/>
</dbReference>
<evidence type="ECO:0000313" key="4">
    <source>
        <dbReference type="EMBL" id="ETO17226.1"/>
    </source>
</evidence>
<accession>X6MU73</accession>
<keyword evidence="1" id="KW-0677">Repeat</keyword>
<dbReference type="PANTHER" id="PTHR45641">
    <property type="entry name" value="TETRATRICOPEPTIDE REPEAT PROTEIN (AFU_ORTHOLOGUE AFUA_6G03870)"/>
    <property type="match status" value="1"/>
</dbReference>
<comment type="caution">
    <text evidence="4">The sequence shown here is derived from an EMBL/GenBank/DDBJ whole genome shotgun (WGS) entry which is preliminary data.</text>
</comment>
<feature type="repeat" description="TPR" evidence="3">
    <location>
        <begin position="310"/>
        <end position="343"/>
    </location>
</feature>
<dbReference type="PROSITE" id="PS50005">
    <property type="entry name" value="TPR"/>
    <property type="match status" value="2"/>
</dbReference>
<proteinExistence type="predicted"/>
<organism evidence="4 5">
    <name type="scientific">Reticulomyxa filosa</name>
    <dbReference type="NCBI Taxonomy" id="46433"/>
    <lineage>
        <taxon>Eukaryota</taxon>
        <taxon>Sar</taxon>
        <taxon>Rhizaria</taxon>
        <taxon>Retaria</taxon>
        <taxon>Foraminifera</taxon>
        <taxon>Monothalamids</taxon>
        <taxon>Reticulomyxidae</taxon>
        <taxon>Reticulomyxa</taxon>
    </lineage>
</organism>
<dbReference type="PANTHER" id="PTHR45641:SF1">
    <property type="entry name" value="AAA+ ATPASE DOMAIN-CONTAINING PROTEIN"/>
    <property type="match status" value="1"/>
</dbReference>
<dbReference type="OrthoDB" id="2335338at2759"/>
<dbReference type="Proteomes" id="UP000023152">
    <property type="component" value="Unassembled WGS sequence"/>
</dbReference>
<keyword evidence="5" id="KW-1185">Reference proteome</keyword>
<feature type="repeat" description="TPR" evidence="3">
    <location>
        <begin position="352"/>
        <end position="385"/>
    </location>
</feature>
<evidence type="ECO:0000256" key="1">
    <source>
        <dbReference type="ARBA" id="ARBA00022737"/>
    </source>
</evidence>
<sequence>MSFFLLSSKITLINKSSKSKTEMSCSKVFISVGTNKYQLELVSLTLETLKKQLLEVTKDDNNSNEKEDISIKITDVNSCAIETDEHLQQAIQNSQFHFIGYFQQQSINELQLSELTLTSIPQHNDKNSLKEMKEDTPETLDFKKHWNMDWVKSNAKAAIMVEEMKNQNKQGLIMVITNKISDEILNNEIANYKTFGDYRLYVIEQKVIKILNEININGNMYAIDCEIQCQHNINISTQLFVTDNVIVDYHFIPSISPIIWNSKFHHDIPVELQNYFDSTNAFRTNNAIYCAQKALELCLNNFKYIHPYVANAYSNLGIAYRANCEYSKARDCYEKALDISFNIFGNNHGWMANLYSSYGTTYYNNNEYNEAIEYYSKSLEIRLNIFGINHINVARFYATLANTYRENEEIDKAIECSEKELHILLNLFGYKDKDVNNVYKELGSMFRQIGKNKEACKYFEESWRICTCYLVNFMQKQENQKKKY</sequence>
<dbReference type="Gene3D" id="1.25.40.10">
    <property type="entry name" value="Tetratricopeptide repeat domain"/>
    <property type="match status" value="1"/>
</dbReference>
<dbReference type="InterPro" id="IPR019734">
    <property type="entry name" value="TPR_rpt"/>
</dbReference>
<evidence type="ECO:0000256" key="3">
    <source>
        <dbReference type="PROSITE-ProRule" id="PRU00339"/>
    </source>
</evidence>
<evidence type="ECO:0000256" key="2">
    <source>
        <dbReference type="ARBA" id="ARBA00022803"/>
    </source>
</evidence>
<evidence type="ECO:0000313" key="5">
    <source>
        <dbReference type="Proteomes" id="UP000023152"/>
    </source>
</evidence>